<proteinExistence type="predicted"/>
<dbReference type="SMART" id="SM00564">
    <property type="entry name" value="PQQ"/>
    <property type="match status" value="5"/>
</dbReference>
<evidence type="ECO:0000313" key="2">
    <source>
        <dbReference type="EMBL" id="RBW56879.1"/>
    </source>
</evidence>
<feature type="domain" description="Pyrrolo-quinoline quinone repeat" evidence="1">
    <location>
        <begin position="110"/>
        <end position="345"/>
    </location>
</feature>
<dbReference type="Pfam" id="PF13360">
    <property type="entry name" value="PQQ_2"/>
    <property type="match status" value="1"/>
</dbReference>
<evidence type="ECO:0000259" key="1">
    <source>
        <dbReference type="Pfam" id="PF13360"/>
    </source>
</evidence>
<dbReference type="EMBL" id="QOCE01000025">
    <property type="protein sequence ID" value="RBW56879.1"/>
    <property type="molecule type" value="Genomic_DNA"/>
</dbReference>
<dbReference type="InterPro" id="IPR011047">
    <property type="entry name" value="Quinoprotein_ADH-like_sf"/>
</dbReference>
<evidence type="ECO:0000313" key="3">
    <source>
        <dbReference type="Proteomes" id="UP000252706"/>
    </source>
</evidence>
<dbReference type="InterPro" id="IPR015943">
    <property type="entry name" value="WD40/YVTN_repeat-like_dom_sf"/>
</dbReference>
<dbReference type="Gene3D" id="2.130.10.10">
    <property type="entry name" value="YVTN repeat-like/Quinoprotein amine dehydrogenase"/>
    <property type="match status" value="1"/>
</dbReference>
<organism evidence="2 3">
    <name type="scientific">Phaeobacter gallaeciensis</name>
    <dbReference type="NCBI Taxonomy" id="60890"/>
    <lineage>
        <taxon>Bacteria</taxon>
        <taxon>Pseudomonadati</taxon>
        <taxon>Pseudomonadota</taxon>
        <taxon>Alphaproteobacteria</taxon>
        <taxon>Rhodobacterales</taxon>
        <taxon>Roseobacteraceae</taxon>
        <taxon>Phaeobacter</taxon>
    </lineage>
</organism>
<dbReference type="AlphaFoldDB" id="A0A366WZJ8"/>
<dbReference type="Proteomes" id="UP000252706">
    <property type="component" value="Unassembled WGS sequence"/>
</dbReference>
<protein>
    <submittedName>
        <fullName evidence="2">Quinoprotein</fullName>
    </submittedName>
</protein>
<name>A0A366WZJ8_9RHOB</name>
<gene>
    <name evidence="2" type="ORF">DS909_09040</name>
</gene>
<comment type="caution">
    <text evidence="2">The sequence shown here is derived from an EMBL/GenBank/DDBJ whole genome shotgun (WGS) entry which is preliminary data.</text>
</comment>
<dbReference type="PANTHER" id="PTHR34512:SF30">
    <property type="entry name" value="OUTER MEMBRANE PROTEIN ASSEMBLY FACTOR BAMB"/>
    <property type="match status" value="1"/>
</dbReference>
<dbReference type="OrthoDB" id="5290752at2"/>
<dbReference type="InterPro" id="IPR018391">
    <property type="entry name" value="PQQ_b-propeller_rpt"/>
</dbReference>
<sequence length="428" mass="44154">MGTTLLMLGACGEPEIILPGQRENIRGSGEPATLGLPSESKPIRLAAPTSNKSWPQSFGTEAFRVAHPALRPSPQLVWSADIGEGNSRRQRITASPVVAGGLIYTLDSAARVSAVSSGGGAVWSTDLVPAGEKEGQATGGGMAYADGVLYVSSGYGLLTALDAKSGQQRWQQKLNATGSGTPTIRDGLIYLVAGDDTGWAIRTKDGRIAWQIQGTPSVGNVLGAPAPALTSDLAIFAFGSGDISASFKKGGLGRWTSSVSGQRKGRASALIGDVTGSPVVSGKRVFVGNHSGRTVALNAVSGERFWTADEGALGPIWPAGDSIFLVSDRNQLVRMNASDGTVIWAKELPGFVKDKPGKRGASYANYGPILAGGRVIVASGDGNIRFFNPENGTMTAQVPVPNGATSGPVVAGNTLYVVGAKGQLYAFR</sequence>
<dbReference type="InterPro" id="IPR002372">
    <property type="entry name" value="PQQ_rpt_dom"/>
</dbReference>
<accession>A0A366WZJ8</accession>
<dbReference type="PANTHER" id="PTHR34512">
    <property type="entry name" value="CELL SURFACE PROTEIN"/>
    <property type="match status" value="1"/>
</dbReference>
<reference evidence="2 3" key="1">
    <citation type="submission" date="2018-07" db="EMBL/GenBank/DDBJ databases">
        <title>Modular assembly of carbohydrate-degrading microbial communities in the ocean.</title>
        <authorList>
            <person name="Enke T.N."/>
            <person name="Datta M.S."/>
            <person name="Schwartzman J.A."/>
            <person name="Cermak N."/>
            <person name="Schmitz D.A."/>
            <person name="Barrere J."/>
            <person name="Cordero O.X."/>
        </authorList>
    </citation>
    <scope>NUCLEOTIDE SEQUENCE [LARGE SCALE GENOMIC DNA]</scope>
    <source>
        <strain evidence="2 3">C3M10</strain>
    </source>
</reference>
<dbReference type="SUPFAM" id="SSF50998">
    <property type="entry name" value="Quinoprotein alcohol dehydrogenase-like"/>
    <property type="match status" value="1"/>
</dbReference>